<reference evidence="5" key="2">
    <citation type="journal article" date="2019" name="Int. J. Syst. Evol. Microbiol.">
        <title>The Global Catalogue of Microorganisms (GCM) 10K type strain sequencing project: providing services to taxonomists for standard genome sequencing and annotation.</title>
        <authorList>
            <consortium name="The Broad Institute Genomics Platform"/>
            <consortium name="The Broad Institute Genome Sequencing Center for Infectious Disease"/>
            <person name="Wu L."/>
            <person name="Ma J."/>
        </authorList>
    </citation>
    <scope>NUCLEOTIDE SEQUENCE [LARGE SCALE GENOMIC DNA]</scope>
    <source>
        <strain evidence="5">CGMCC 1.18437</strain>
    </source>
</reference>
<feature type="transmembrane region" description="Helical" evidence="1">
    <location>
        <begin position="94"/>
        <end position="113"/>
    </location>
</feature>
<evidence type="ECO:0000313" key="3">
    <source>
        <dbReference type="EMBL" id="MBB5374690.1"/>
    </source>
</evidence>
<evidence type="ECO:0000313" key="5">
    <source>
        <dbReference type="Proteomes" id="UP000619376"/>
    </source>
</evidence>
<comment type="caution">
    <text evidence="3">The sequence shown here is derived from an EMBL/GenBank/DDBJ whole genome shotgun (WGS) entry which is preliminary data.</text>
</comment>
<keyword evidence="1" id="KW-0472">Membrane</keyword>
<sequence length="262" mass="27793">MSALLLPLEPLGPVSGALALCTALIAGYWLGRVGREARARFRPAVAWWSVPGVAALLAAAIVDVPALFGVGAAALLLSEFWPHAYRPSRGRPAFAWPAVGAVTGGALAVSVLGQPPQPLLLVLALALLLAGVAGLVASALYPRAERRPALDFQTRWNTTVVPEWPELDVTLTERGAHLKNVSRGKVLLAGWSPAGVNAWYRVRGEDGRVLAELRAGQEALLPVSAWDSGVRVWYGRAGADAQARLFRADWTPAARAAERVLN</sequence>
<keyword evidence="1" id="KW-0812">Transmembrane</keyword>
<protein>
    <submittedName>
        <fullName evidence="3">Uncharacterized protein</fullName>
    </submittedName>
</protein>
<keyword evidence="5" id="KW-1185">Reference proteome</keyword>
<dbReference type="Proteomes" id="UP000539473">
    <property type="component" value="Unassembled WGS sequence"/>
</dbReference>
<dbReference type="AlphaFoldDB" id="A0A7W8NNH0"/>
<feature type="transmembrane region" description="Helical" evidence="1">
    <location>
        <begin position="12"/>
        <end position="31"/>
    </location>
</feature>
<name>A0A7W8NNH0_9DEIO</name>
<reference evidence="2" key="1">
    <citation type="journal article" date="2014" name="Int. J. Syst. Evol. Microbiol.">
        <title>Complete genome of a new Firmicutes species belonging to the dominant human colonic microbiota ('Ruminococcus bicirculans') reveals two chromosomes and a selective capacity to utilize plant glucans.</title>
        <authorList>
            <consortium name="NISC Comparative Sequencing Program"/>
            <person name="Wegmann U."/>
            <person name="Louis P."/>
            <person name="Goesmann A."/>
            <person name="Henrissat B."/>
            <person name="Duncan S.H."/>
            <person name="Flint H.J."/>
        </authorList>
    </citation>
    <scope>NUCLEOTIDE SEQUENCE</scope>
    <source>
        <strain evidence="2">CGMCC 1.18437</strain>
    </source>
</reference>
<evidence type="ECO:0000313" key="4">
    <source>
        <dbReference type="Proteomes" id="UP000539473"/>
    </source>
</evidence>
<reference evidence="3 4" key="3">
    <citation type="submission" date="2020-08" db="EMBL/GenBank/DDBJ databases">
        <title>Genomic Encyclopedia of Type Strains, Phase IV (KMG-IV): sequencing the most valuable type-strain genomes for metagenomic binning, comparative biology and taxonomic classification.</title>
        <authorList>
            <person name="Goeker M."/>
        </authorList>
    </citation>
    <scope>NUCLEOTIDE SEQUENCE [LARGE SCALE GENOMIC DNA]</scope>
    <source>
        <strain evidence="3 4">DSM 27521</strain>
    </source>
</reference>
<keyword evidence="1" id="KW-1133">Transmembrane helix</keyword>
<evidence type="ECO:0000256" key="1">
    <source>
        <dbReference type="SAM" id="Phobius"/>
    </source>
</evidence>
<proteinExistence type="predicted"/>
<dbReference type="RefSeq" id="WP_229831807.1">
    <property type="nucleotide sequence ID" value="NZ_BNAJ01000001.1"/>
</dbReference>
<dbReference type="EMBL" id="JACHFK010000001">
    <property type="protein sequence ID" value="MBB5374690.1"/>
    <property type="molecule type" value="Genomic_DNA"/>
</dbReference>
<feature type="transmembrane region" description="Helical" evidence="1">
    <location>
        <begin position="43"/>
        <end position="60"/>
    </location>
</feature>
<gene>
    <name evidence="2" type="ORF">GCM10017781_09070</name>
    <name evidence="3" type="ORF">HNQ07_000134</name>
</gene>
<dbReference type="Proteomes" id="UP000619376">
    <property type="component" value="Unassembled WGS sequence"/>
</dbReference>
<evidence type="ECO:0000313" key="2">
    <source>
        <dbReference type="EMBL" id="GHF34425.1"/>
    </source>
</evidence>
<dbReference type="EMBL" id="BNAJ01000001">
    <property type="protein sequence ID" value="GHF34425.1"/>
    <property type="molecule type" value="Genomic_DNA"/>
</dbReference>
<reference evidence="2" key="4">
    <citation type="submission" date="2024-05" db="EMBL/GenBank/DDBJ databases">
        <authorList>
            <person name="Sun Q."/>
            <person name="Zhou Y."/>
        </authorList>
    </citation>
    <scope>NUCLEOTIDE SEQUENCE</scope>
    <source>
        <strain evidence="2">CGMCC 1.18437</strain>
    </source>
</reference>
<accession>A0A7W8NNH0</accession>
<organism evidence="3 4">
    <name type="scientific">Deinococcus metalli</name>
    <dbReference type="NCBI Taxonomy" id="1141878"/>
    <lineage>
        <taxon>Bacteria</taxon>
        <taxon>Thermotogati</taxon>
        <taxon>Deinococcota</taxon>
        <taxon>Deinococci</taxon>
        <taxon>Deinococcales</taxon>
        <taxon>Deinococcaceae</taxon>
        <taxon>Deinococcus</taxon>
    </lineage>
</organism>
<feature type="transmembrane region" description="Helical" evidence="1">
    <location>
        <begin position="119"/>
        <end position="141"/>
    </location>
</feature>